<gene>
    <name evidence="2" type="ORF">I8755_18715</name>
</gene>
<dbReference type="AlphaFoldDB" id="A0A7T4TYE9"/>
<feature type="compositionally biased region" description="Basic and acidic residues" evidence="1">
    <location>
        <begin position="27"/>
        <end position="48"/>
    </location>
</feature>
<dbReference type="EMBL" id="CP065959">
    <property type="protein sequence ID" value="QQC90214.1"/>
    <property type="molecule type" value="Genomic_DNA"/>
</dbReference>
<name>A0A7T4TYE9_9ACTN</name>
<dbReference type="Proteomes" id="UP000596130">
    <property type="component" value="Chromosome"/>
</dbReference>
<proteinExistence type="predicted"/>
<dbReference type="RefSeq" id="WP_123985608.1">
    <property type="nucleotide sequence ID" value="NZ_CP015588.1"/>
</dbReference>
<feature type="region of interest" description="Disordered" evidence="1">
    <location>
        <begin position="13"/>
        <end position="59"/>
    </location>
</feature>
<evidence type="ECO:0000313" key="3">
    <source>
        <dbReference type="Proteomes" id="UP000596130"/>
    </source>
</evidence>
<evidence type="ECO:0000256" key="1">
    <source>
        <dbReference type="SAM" id="MobiDB-lite"/>
    </source>
</evidence>
<organism evidence="2 3">
    <name type="scientific">Streptomyces alfalfae</name>
    <dbReference type="NCBI Taxonomy" id="1642299"/>
    <lineage>
        <taxon>Bacteria</taxon>
        <taxon>Bacillati</taxon>
        <taxon>Actinomycetota</taxon>
        <taxon>Actinomycetes</taxon>
        <taxon>Kitasatosporales</taxon>
        <taxon>Streptomycetaceae</taxon>
        <taxon>Streptomyces</taxon>
    </lineage>
</organism>
<reference evidence="2 3" key="1">
    <citation type="submission" date="2020-12" db="EMBL/GenBank/DDBJ databases">
        <title>Identification and biosynthesis of polyene macrolides produced by Streptomyces alfalfae Men-myco-93-63.</title>
        <authorList>
            <person name="Liu D."/>
            <person name="Li Y."/>
            <person name="Liu L."/>
            <person name="Han X."/>
            <person name="Shen F."/>
        </authorList>
    </citation>
    <scope>NUCLEOTIDE SEQUENCE [LARGE SCALE GENOMIC DNA]</scope>
    <source>
        <strain evidence="2 3">Men-myco-93-63</strain>
    </source>
</reference>
<sequence length="59" mass="6526">MPRDPYAALHALLRAEAVRTTPPEATRAPEGRRTEAPEARAPREDGRRPRSGTPAPEIR</sequence>
<protein>
    <submittedName>
        <fullName evidence="2">Uncharacterized protein</fullName>
    </submittedName>
</protein>
<accession>A0A7T4TYE9</accession>
<evidence type="ECO:0000313" key="2">
    <source>
        <dbReference type="EMBL" id="QQC90214.1"/>
    </source>
</evidence>